<proteinExistence type="inferred from homology"/>
<evidence type="ECO:0000256" key="4">
    <source>
        <dbReference type="ARBA" id="ARBA00022801"/>
    </source>
</evidence>
<evidence type="ECO:0000313" key="7">
    <source>
        <dbReference type="EMBL" id="NMQ18908.1"/>
    </source>
</evidence>
<dbReference type="Gene3D" id="1.10.287.1040">
    <property type="entry name" value="Exonuclease VII, small subunit"/>
    <property type="match status" value="1"/>
</dbReference>
<dbReference type="Pfam" id="PF02609">
    <property type="entry name" value="Exonuc_VII_S"/>
    <property type="match status" value="1"/>
</dbReference>
<keyword evidence="2 6" id="KW-0963">Cytoplasm</keyword>
<dbReference type="PIRSF" id="PIRSF006488">
    <property type="entry name" value="Exonuc_VII_S"/>
    <property type="match status" value="1"/>
</dbReference>
<comment type="catalytic activity">
    <reaction evidence="6">
        <text>Exonucleolytic cleavage in either 5'- to 3'- or 3'- to 5'-direction to yield nucleoside 5'-phosphates.</text>
        <dbReference type="EC" id="3.1.11.6"/>
    </reaction>
</comment>
<dbReference type="PANTHER" id="PTHR34137">
    <property type="entry name" value="EXODEOXYRIBONUCLEASE 7 SMALL SUBUNIT"/>
    <property type="match status" value="1"/>
</dbReference>
<dbReference type="EMBL" id="SPMZ01000017">
    <property type="protein sequence ID" value="NMQ18908.1"/>
    <property type="molecule type" value="Genomic_DNA"/>
</dbReference>
<comment type="function">
    <text evidence="6">Bidirectionally degrades single-stranded DNA into large acid-insoluble oligonucleotides, which are then degraded further into small acid-soluble oligonucleotides.</text>
</comment>
<dbReference type="HAMAP" id="MF_00337">
    <property type="entry name" value="Exonuc_7_S"/>
    <property type="match status" value="1"/>
</dbReference>
<dbReference type="SUPFAM" id="SSF116842">
    <property type="entry name" value="XseB-like"/>
    <property type="match status" value="1"/>
</dbReference>
<protein>
    <recommendedName>
        <fullName evidence="6">Exodeoxyribonuclease 7 small subunit</fullName>
        <ecNumber evidence="6">3.1.11.6</ecNumber>
    </recommendedName>
    <alternativeName>
        <fullName evidence="6">Exodeoxyribonuclease VII small subunit</fullName>
        <shortName evidence="6">Exonuclease VII small subunit</shortName>
    </alternativeName>
</protein>
<comment type="subcellular location">
    <subcellularLocation>
        <location evidence="6">Cytoplasm</location>
    </subcellularLocation>
</comment>
<evidence type="ECO:0000256" key="5">
    <source>
        <dbReference type="ARBA" id="ARBA00022839"/>
    </source>
</evidence>
<keyword evidence="3 6" id="KW-0540">Nuclease</keyword>
<gene>
    <name evidence="6" type="primary">xseB</name>
    <name evidence="7" type="ORF">E4P82_06625</name>
</gene>
<evidence type="ECO:0000256" key="6">
    <source>
        <dbReference type="HAMAP-Rule" id="MF_00337"/>
    </source>
</evidence>
<dbReference type="NCBIfam" id="TIGR01280">
    <property type="entry name" value="xseB"/>
    <property type="match status" value="1"/>
</dbReference>
<dbReference type="Proteomes" id="UP000760480">
    <property type="component" value="Unassembled WGS sequence"/>
</dbReference>
<comment type="caution">
    <text evidence="7">The sequence shown here is derived from an EMBL/GenBank/DDBJ whole genome shotgun (WGS) entry which is preliminary data.</text>
</comment>
<evidence type="ECO:0000256" key="3">
    <source>
        <dbReference type="ARBA" id="ARBA00022722"/>
    </source>
</evidence>
<comment type="subunit">
    <text evidence="6">Heterooligomer composed of large and small subunits.</text>
</comment>
<name>A0ABX1THQ4_9GAMM</name>
<dbReference type="GO" id="GO:0008855">
    <property type="term" value="F:exodeoxyribonuclease VII activity"/>
    <property type="evidence" value="ECO:0007669"/>
    <property type="project" value="UniProtKB-EC"/>
</dbReference>
<keyword evidence="8" id="KW-1185">Reference proteome</keyword>
<dbReference type="RefSeq" id="WP_169248171.1">
    <property type="nucleotide sequence ID" value="NZ_SPMZ01000017.1"/>
</dbReference>
<dbReference type="PANTHER" id="PTHR34137:SF1">
    <property type="entry name" value="EXODEOXYRIBONUCLEASE 7 SMALL SUBUNIT"/>
    <property type="match status" value="1"/>
</dbReference>
<keyword evidence="4 6" id="KW-0378">Hydrolase</keyword>
<organism evidence="7 8">
    <name type="scientific">Candidatus Competibacter phosphatis</name>
    <dbReference type="NCBI Taxonomy" id="221280"/>
    <lineage>
        <taxon>Bacteria</taxon>
        <taxon>Pseudomonadati</taxon>
        <taxon>Pseudomonadota</taxon>
        <taxon>Gammaproteobacteria</taxon>
        <taxon>Candidatus Competibacteraceae</taxon>
        <taxon>Candidatus Competibacter</taxon>
    </lineage>
</organism>
<evidence type="ECO:0000256" key="2">
    <source>
        <dbReference type="ARBA" id="ARBA00022490"/>
    </source>
</evidence>
<evidence type="ECO:0000256" key="1">
    <source>
        <dbReference type="ARBA" id="ARBA00009998"/>
    </source>
</evidence>
<accession>A0ABX1THQ4</accession>
<dbReference type="InterPro" id="IPR003761">
    <property type="entry name" value="Exonuc_VII_S"/>
</dbReference>
<sequence>MTAKKHSPLSFEAALTELESVVARLEQGELSLEETLQRFEQGVALTRTCQIALQLAEQKVEQLLEKNGDLDILPFDETTA</sequence>
<evidence type="ECO:0000313" key="8">
    <source>
        <dbReference type="Proteomes" id="UP000760480"/>
    </source>
</evidence>
<comment type="similarity">
    <text evidence="1 6">Belongs to the XseB family.</text>
</comment>
<dbReference type="NCBIfam" id="NF002140">
    <property type="entry name" value="PRK00977.1-4"/>
    <property type="match status" value="1"/>
</dbReference>
<dbReference type="EC" id="3.1.11.6" evidence="6"/>
<keyword evidence="5 6" id="KW-0269">Exonuclease</keyword>
<reference evidence="7 8" key="1">
    <citation type="submission" date="2019-03" db="EMBL/GenBank/DDBJ databases">
        <title>Metabolic reconstructions from genomes of highly enriched 'Candidatus Accumulibacter' and 'Candidatus Competibacter' bioreactor populations.</title>
        <authorList>
            <person name="Annavajhala M.K."/>
            <person name="Welles L."/>
            <person name="Abbas B."/>
            <person name="Sorokin D."/>
            <person name="Park H."/>
            <person name="Van Loosdrecht M."/>
            <person name="Chandran K."/>
        </authorList>
    </citation>
    <scope>NUCLEOTIDE SEQUENCE [LARGE SCALE GENOMIC DNA]</scope>
    <source>
        <strain evidence="7 8">SBR_G</strain>
    </source>
</reference>
<dbReference type="InterPro" id="IPR037004">
    <property type="entry name" value="Exonuc_VII_ssu_sf"/>
</dbReference>